<dbReference type="EMBL" id="LR862136">
    <property type="protein sequence ID" value="CAD1842481.1"/>
    <property type="molecule type" value="Genomic_DNA"/>
</dbReference>
<feature type="region of interest" description="Disordered" evidence="1">
    <location>
        <begin position="1"/>
        <end position="23"/>
    </location>
</feature>
<dbReference type="AlphaFoldDB" id="A0A6V7QHQ3"/>
<proteinExistence type="predicted"/>
<feature type="domain" description="Ty3 transposon capsid-like protein" evidence="2">
    <location>
        <begin position="39"/>
        <end position="168"/>
    </location>
</feature>
<reference evidence="3" key="1">
    <citation type="submission" date="2020-07" db="EMBL/GenBank/DDBJ databases">
        <authorList>
            <person name="Lin J."/>
        </authorList>
    </citation>
    <scope>NUCLEOTIDE SEQUENCE</scope>
</reference>
<dbReference type="Pfam" id="PF19259">
    <property type="entry name" value="Ty3_capsid"/>
    <property type="match status" value="1"/>
</dbReference>
<evidence type="ECO:0000259" key="2">
    <source>
        <dbReference type="Pfam" id="PF19259"/>
    </source>
</evidence>
<accession>A0A6V7QHQ3</accession>
<evidence type="ECO:0000313" key="3">
    <source>
        <dbReference type="EMBL" id="CAD1842481.1"/>
    </source>
</evidence>
<feature type="compositionally biased region" description="Basic and acidic residues" evidence="1">
    <location>
        <begin position="1"/>
        <end position="11"/>
    </location>
</feature>
<gene>
    <name evidence="3" type="ORF">CB5_LOCUS25692</name>
</gene>
<name>A0A6V7QHQ3_ANACO</name>
<sequence>MAFGERPEGKRGRGGVGSRAAGVRRQDPRCERYFDIYGIKENQKIELVALHLEAKADTWFQGYLAEKEVISWAELAEEVCRRFDVRGLVDVVEEFNKLVQTGTVEEYQEQFEDLRARLLTTKSQFSPEYFLSSFLSGLKDEIKSAVKMLQPRTLAQAFEQAKLQEQTMAAMIRKSKQILRMQGVTNSQGNYKVNGSATSGRGPDTNRNQYKAAVEKATTNRQLIEQRRASSLREPNCKCLQAIMNESRGGRWNSGGQCHKETEPINLQPIVPSSLPFKDEIVGANSKTDENPMIGRKPPVRSFLGHRKEIGQDPKLDHCIGEVNYKVYLADDGLVQGVALSLFFLPSQRSSSSLPSADPDVLLFDPFSPTLLYFPREEHVSALTSPLKLPSCPHMLHLSPPLLLGPPPTPSFPLNPPNFFSTLHVTGAVFVASRGDTSLLAVGSRVAASSVCDSVTRPDFVAYEVPRSPQSTGQPSLSGCVALVDVVGQHLGDSLDFLPRGEQRLDVSFFRVTIRCRNVSLILEVLNLMVKDRPVVSRTRRNHQG</sequence>
<evidence type="ECO:0000256" key="1">
    <source>
        <dbReference type="SAM" id="MobiDB-lite"/>
    </source>
</evidence>
<protein>
    <recommendedName>
        <fullName evidence="2">Ty3 transposon capsid-like protein domain-containing protein</fullName>
    </recommendedName>
</protein>
<dbReference type="InterPro" id="IPR045358">
    <property type="entry name" value="Ty3_capsid"/>
</dbReference>
<organism evidence="3">
    <name type="scientific">Ananas comosus var. bracteatus</name>
    <name type="common">red pineapple</name>
    <dbReference type="NCBI Taxonomy" id="296719"/>
    <lineage>
        <taxon>Eukaryota</taxon>
        <taxon>Viridiplantae</taxon>
        <taxon>Streptophyta</taxon>
        <taxon>Embryophyta</taxon>
        <taxon>Tracheophyta</taxon>
        <taxon>Spermatophyta</taxon>
        <taxon>Magnoliopsida</taxon>
        <taxon>Liliopsida</taxon>
        <taxon>Poales</taxon>
        <taxon>Bromeliaceae</taxon>
        <taxon>Bromelioideae</taxon>
        <taxon>Ananas</taxon>
    </lineage>
</organism>